<evidence type="ECO:0000313" key="1">
    <source>
        <dbReference type="EMBL" id="EST42012.1"/>
    </source>
</evidence>
<gene>
    <name evidence="1" type="ORF">SS50377_18318</name>
    <name evidence="2" type="ORF">SS50377_22497</name>
</gene>
<dbReference type="EMBL" id="KI546166">
    <property type="protein sequence ID" value="EST42012.1"/>
    <property type="molecule type" value="Genomic_DNA"/>
</dbReference>
<organism evidence="1">
    <name type="scientific">Spironucleus salmonicida</name>
    <dbReference type="NCBI Taxonomy" id="348837"/>
    <lineage>
        <taxon>Eukaryota</taxon>
        <taxon>Metamonada</taxon>
        <taxon>Diplomonadida</taxon>
        <taxon>Hexamitidae</taxon>
        <taxon>Hexamitinae</taxon>
        <taxon>Spironucleus</taxon>
    </lineage>
</organism>
<dbReference type="EMBL" id="AUWU02000003">
    <property type="protein sequence ID" value="KAH0574882.1"/>
    <property type="molecule type" value="Genomic_DNA"/>
</dbReference>
<evidence type="ECO:0000313" key="3">
    <source>
        <dbReference type="Proteomes" id="UP000018208"/>
    </source>
</evidence>
<dbReference type="AlphaFoldDB" id="V6LC18"/>
<protein>
    <submittedName>
        <fullName evidence="1">Uncharacterized protein</fullName>
    </submittedName>
</protein>
<proteinExistence type="predicted"/>
<sequence length="499" mass="58592">MNLSKCIYKQICQEASYQVLTFAQKTVLDAILTMETPIFILALPGAGTSHLMQCISNIGRAVYANEFQIFQEQNNIQNCQFLLVEDSHLYSLNILQLPIKHASNVVLAGLYNQDIMKFIRQRGISICVLEHNMKHLSRNIFMLQRALSRLDQSDLQYMFEEFQEKIEPVTYQISNIVEIYLNVQDRRDYFRNKDAVFQHKHDFQGRLKNYNLFYKSQQQEVIIEFPPIVLVEKYIDAEKFHSQLIQAAEGVIKIENYIFWPQSLIIFNQNHKDIQIYEIGLITNIVEIQGRYQFIIVIKNRNNLYLVDIIPNIQNIPFELAFALSIDRYNFLKLDRAIIQIVRDSSQQFILQCISMAQQIQLAVLQAPIFSNTRVNFFNLSNQVLNSLYSQKNLVIPEFLSQNPFITTYYREKKDLYNQYKQELQFHQPNPPSFEKFYVRQAHSQSPVLFGGIYTGYPATHQYHIHSLQESLQSHINQNFPLQNLYDEISISSSKSDFL</sequence>
<dbReference type="Proteomes" id="UP000018208">
    <property type="component" value="Unassembled WGS sequence"/>
</dbReference>
<accession>V6LC18</accession>
<keyword evidence="3" id="KW-1185">Reference proteome</keyword>
<reference evidence="2" key="2">
    <citation type="submission" date="2020-12" db="EMBL/GenBank/DDBJ databases">
        <title>New Spironucleus salmonicida genome in near-complete chromosomes.</title>
        <authorList>
            <person name="Xu F."/>
            <person name="Kurt Z."/>
            <person name="Jimenez-Gonzalez A."/>
            <person name="Astvaldsson A."/>
            <person name="Andersson J.O."/>
            <person name="Svard S.G."/>
        </authorList>
    </citation>
    <scope>NUCLEOTIDE SEQUENCE</scope>
    <source>
        <strain evidence="2">ATCC 50377</strain>
    </source>
</reference>
<reference evidence="1 2" key="1">
    <citation type="journal article" date="2014" name="PLoS Genet.">
        <title>The Genome of Spironucleus salmonicida Highlights a Fish Pathogen Adapted to Fluctuating Environments.</title>
        <authorList>
            <person name="Xu F."/>
            <person name="Jerlstrom-Hultqvist J."/>
            <person name="Einarsson E."/>
            <person name="Astvaldsson A."/>
            <person name="Svard S.G."/>
            <person name="Andersson J.O."/>
        </authorList>
    </citation>
    <scope>NUCLEOTIDE SEQUENCE</scope>
    <source>
        <strain evidence="2">ATCC 50377</strain>
    </source>
</reference>
<evidence type="ECO:0000313" key="2">
    <source>
        <dbReference type="EMBL" id="KAH0574882.1"/>
    </source>
</evidence>
<dbReference type="VEuPathDB" id="GiardiaDB:SS50377_22497"/>
<name>V6LC18_9EUKA</name>